<reference evidence="1" key="1">
    <citation type="submission" date="2018-05" db="EMBL/GenBank/DDBJ databases">
        <authorList>
            <person name="Lanie J.A."/>
            <person name="Ng W.-L."/>
            <person name="Kazmierczak K.M."/>
            <person name="Andrzejewski T.M."/>
            <person name="Davidsen T.M."/>
            <person name="Wayne K.J."/>
            <person name="Tettelin H."/>
            <person name="Glass J.I."/>
            <person name="Rusch D."/>
            <person name="Podicherti R."/>
            <person name="Tsui H.-C.T."/>
            <person name="Winkler M.E."/>
        </authorList>
    </citation>
    <scope>NUCLEOTIDE SEQUENCE</scope>
</reference>
<protein>
    <submittedName>
        <fullName evidence="1">Uncharacterized protein</fullName>
    </submittedName>
</protein>
<organism evidence="1">
    <name type="scientific">marine metagenome</name>
    <dbReference type="NCBI Taxonomy" id="408172"/>
    <lineage>
        <taxon>unclassified sequences</taxon>
        <taxon>metagenomes</taxon>
        <taxon>ecological metagenomes</taxon>
    </lineage>
</organism>
<sequence>MGNWLFLMLLYAFFGWMKKKQRDKAREKIESQESWDTRDVVEFGEGILDSILGEEGDKKDEIISEQNVYENEERNLDIEIIEPDKEHDDIPNNIIFDEKTENLKKEVPNNYDHKIKRKNINVLNTLIDINNPAKTAIIFREILDKPRSLRRKIR</sequence>
<proteinExistence type="predicted"/>
<name>A0A381T3P7_9ZZZZ</name>
<dbReference type="EMBL" id="UINC01003921">
    <property type="protein sequence ID" value="SVA10359.1"/>
    <property type="molecule type" value="Genomic_DNA"/>
</dbReference>
<dbReference type="AlphaFoldDB" id="A0A381T3P7"/>
<evidence type="ECO:0000313" key="1">
    <source>
        <dbReference type="EMBL" id="SVA10359.1"/>
    </source>
</evidence>
<gene>
    <name evidence="1" type="ORF">METZ01_LOCUS63213</name>
</gene>
<accession>A0A381T3P7</accession>